<sequence>MANSPAEVFLAINDALQDVEVEQVQESKTMQKMRVISKERSEVQGEVHQKLKAKGVRFDTTVVKSESSFAVTEIPIDDTEGKYKIRLIYKQKGGGGSGAGAALTKLSESAQCMYAALAWKNNGKIDNSDVACESFNDPKVKDKTLTDENYRAMCNDLPDDWINSCLTGAKKLYDTYRQGDYTFHRGSPVVNAIEGHFKRIKRAEGVRMDLNKWSPADIYLVRKDFDIGCIASEQTILGLNACMRQELDAGRLIGVSLKKITGSSARLKPMNQSGTAPTVTYDGFELSPDSMDGYLKVKVGTGQAKIQFRSFGGETSLTGWQGEIKGASANQGKISYGPINLILRNHGVTQVKAGAAADARRNDDSVATQIAMGMLELGAYKTGKAKDYVLLIKGKSNKWRYSKLQVVQLLSIIKNLKPANKRNQVCEDLFLYASSQSQYSAPYMKME</sequence>
<evidence type="ECO:0000313" key="1">
    <source>
        <dbReference type="EMBL" id="ADO97894.1"/>
    </source>
</evidence>
<dbReference type="GeneID" id="10329189"/>
<keyword evidence="2" id="KW-1185">Reference proteome</keyword>
<protein>
    <submittedName>
        <fullName evidence="1">Uncharacterized protein</fullName>
    </submittedName>
</protein>
<reference evidence="1 2" key="1">
    <citation type="journal article" date="2010" name="Environ. Microbiol.">
        <title>Genomic analysis of oceanic cyanobacterial myoviruses compared with T4-like myoviruses from diverse hosts and environments.</title>
        <authorList>
            <person name="Sullivan M.B."/>
            <person name="Huang K.H."/>
            <person name="Ignacio-Espinoza J.C."/>
            <person name="Berlin A.M."/>
            <person name="Kelly L."/>
            <person name="Weigele P.R."/>
            <person name="DeFrancesco A.S."/>
            <person name="Kern S.E."/>
            <person name="Thompson L.R."/>
            <person name="Young S."/>
            <person name="Yandava C."/>
            <person name="Fu R."/>
            <person name="Krastins B."/>
            <person name="Chase M."/>
            <person name="Sarracino D."/>
            <person name="Osburne M.S."/>
            <person name="Henn M.R."/>
            <person name="Chisholm S.W."/>
        </authorList>
    </citation>
    <scope>NUCLEOTIDE SEQUENCE [LARGE SCALE GENOMIC DNA]</scope>
    <source>
        <strain evidence="1">8102-12</strain>
    </source>
</reference>
<dbReference type="KEGG" id="vg:10329189"/>
<dbReference type="RefSeq" id="YP_004324779.1">
    <property type="nucleotide sequence ID" value="NC_015289.1"/>
</dbReference>
<dbReference type="EMBL" id="GU071097">
    <property type="protein sequence ID" value="ADO97894.1"/>
    <property type="molecule type" value="Genomic_DNA"/>
</dbReference>
<dbReference type="OrthoDB" id="9334at10239"/>
<organism evidence="1 2">
    <name type="scientific">Synechococcus phage S-SSM5</name>
    <dbReference type="NCBI Taxonomy" id="445685"/>
    <lineage>
        <taxon>Viruses</taxon>
        <taxon>Duplodnaviria</taxon>
        <taxon>Heunggongvirae</taxon>
        <taxon>Uroviricota</taxon>
        <taxon>Caudoviricetes</taxon>
        <taxon>Pantevenvirales</taxon>
        <taxon>Kyanoviridae</taxon>
        <taxon>Glaucusvirus</taxon>
        <taxon>Glaucusvirus ssm5</taxon>
    </lineage>
</organism>
<dbReference type="Proteomes" id="UP000006526">
    <property type="component" value="Segment"/>
</dbReference>
<gene>
    <name evidence="1" type="ORF">SSSM5_176</name>
</gene>
<name>E3SKL6_9CAUD</name>
<proteinExistence type="predicted"/>
<evidence type="ECO:0000313" key="2">
    <source>
        <dbReference type="Proteomes" id="UP000006526"/>
    </source>
</evidence>
<accession>E3SKL6</accession>